<dbReference type="GO" id="GO:0000155">
    <property type="term" value="F:phosphorelay sensor kinase activity"/>
    <property type="evidence" value="ECO:0007669"/>
    <property type="project" value="InterPro"/>
</dbReference>
<dbReference type="InterPro" id="IPR050640">
    <property type="entry name" value="Bact_2-comp_sensor_kinase"/>
</dbReference>
<reference evidence="3 4" key="1">
    <citation type="submission" date="2019-01" db="EMBL/GenBank/DDBJ databases">
        <authorList>
            <person name="Chen W.-M."/>
        </authorList>
    </citation>
    <scope>NUCLEOTIDE SEQUENCE [LARGE SCALE GENOMIC DNA]</scope>
    <source>
        <strain evidence="3 4">BBQ-12</strain>
    </source>
</reference>
<comment type="caution">
    <text evidence="3">The sequence shown here is derived from an EMBL/GenBank/DDBJ whole genome shotgun (WGS) entry which is preliminary data.</text>
</comment>
<feature type="transmembrane region" description="Helical" evidence="1">
    <location>
        <begin position="35"/>
        <end position="60"/>
    </location>
</feature>
<dbReference type="AlphaFoldDB" id="A0A3S2U2S2"/>
<dbReference type="SUPFAM" id="SSF55874">
    <property type="entry name" value="ATPase domain of HSP90 chaperone/DNA topoisomerase II/histidine kinase"/>
    <property type="match status" value="1"/>
</dbReference>
<dbReference type="Pfam" id="PF06580">
    <property type="entry name" value="His_kinase"/>
    <property type="match status" value="1"/>
</dbReference>
<dbReference type="EMBL" id="SACJ01000004">
    <property type="protein sequence ID" value="RVT76447.1"/>
    <property type="molecule type" value="Genomic_DNA"/>
</dbReference>
<name>A0A3S2U2S2_9FLAO</name>
<dbReference type="RefSeq" id="WP_128194393.1">
    <property type="nucleotide sequence ID" value="NZ_SACJ01000004.1"/>
</dbReference>
<proteinExistence type="predicted"/>
<dbReference type="InterPro" id="IPR010559">
    <property type="entry name" value="Sig_transdc_His_kin_internal"/>
</dbReference>
<dbReference type="PANTHER" id="PTHR34220:SF7">
    <property type="entry name" value="SENSOR HISTIDINE KINASE YPDA"/>
    <property type="match status" value="1"/>
</dbReference>
<dbReference type="GO" id="GO:0016020">
    <property type="term" value="C:membrane"/>
    <property type="evidence" value="ECO:0007669"/>
    <property type="project" value="InterPro"/>
</dbReference>
<sequence>MDFLKNKLAIVFYHLMVWTVLFSFPYLLSSGQNQAIQAVIVFSWIPLSFYVLIFYTNYFVFIERFLFTKKTILFLVSNAILIAFFILINNQIKEYFFQHIFIHKDKQGQFKPSRNLFIYIDILFFTVPLVFSVALKTTERWIKTEGERKEAMTIKLESELQHLKYQLQPHFFFNSLNNIYSLVDVSPEQAKQTIHSLSKLMRYLLYQTNNDKVSLSNEIQFITNYIELMKLRFTENTKIEYDFPVLKTDLQVAPLLFISLIENAFKHGVSASQETEIVFKMSVDGNRISFSIKNHNFPKTDSDKSGSGIGLQNMEKRLQLLYPGKHQFSTAVNDGFFTVNLALEI</sequence>
<accession>A0A3S2U2S2</accession>
<keyword evidence="1" id="KW-1133">Transmembrane helix</keyword>
<dbReference type="OrthoDB" id="9809908at2"/>
<evidence type="ECO:0000313" key="3">
    <source>
        <dbReference type="EMBL" id="RVT76447.1"/>
    </source>
</evidence>
<evidence type="ECO:0000259" key="2">
    <source>
        <dbReference type="Pfam" id="PF06580"/>
    </source>
</evidence>
<protein>
    <submittedName>
        <fullName evidence="3">Histidine kinase</fullName>
    </submittedName>
</protein>
<feature type="domain" description="Signal transduction histidine kinase internal region" evidence="2">
    <location>
        <begin position="158"/>
        <end position="235"/>
    </location>
</feature>
<dbReference type="Gene3D" id="3.30.565.10">
    <property type="entry name" value="Histidine kinase-like ATPase, C-terminal domain"/>
    <property type="match status" value="1"/>
</dbReference>
<keyword evidence="3" id="KW-0808">Transferase</keyword>
<organism evidence="3 4">
    <name type="scientific">Flavobacterium sufflavum</name>
    <dbReference type="NCBI Taxonomy" id="1921138"/>
    <lineage>
        <taxon>Bacteria</taxon>
        <taxon>Pseudomonadati</taxon>
        <taxon>Bacteroidota</taxon>
        <taxon>Flavobacteriia</taxon>
        <taxon>Flavobacteriales</taxon>
        <taxon>Flavobacteriaceae</taxon>
        <taxon>Flavobacterium</taxon>
    </lineage>
</organism>
<evidence type="ECO:0000256" key="1">
    <source>
        <dbReference type="SAM" id="Phobius"/>
    </source>
</evidence>
<keyword evidence="4" id="KW-1185">Reference proteome</keyword>
<keyword evidence="3" id="KW-0418">Kinase</keyword>
<dbReference type="PANTHER" id="PTHR34220">
    <property type="entry name" value="SENSOR HISTIDINE KINASE YPDA"/>
    <property type="match status" value="1"/>
</dbReference>
<keyword evidence="1" id="KW-0812">Transmembrane</keyword>
<feature type="transmembrane region" description="Helical" evidence="1">
    <location>
        <begin position="116"/>
        <end position="135"/>
    </location>
</feature>
<feature type="transmembrane region" description="Helical" evidence="1">
    <location>
        <begin position="12"/>
        <end position="29"/>
    </location>
</feature>
<dbReference type="InterPro" id="IPR036890">
    <property type="entry name" value="HATPase_C_sf"/>
</dbReference>
<keyword evidence="1" id="KW-0472">Membrane</keyword>
<feature type="transmembrane region" description="Helical" evidence="1">
    <location>
        <begin position="72"/>
        <end position="88"/>
    </location>
</feature>
<evidence type="ECO:0000313" key="4">
    <source>
        <dbReference type="Proteomes" id="UP000285211"/>
    </source>
</evidence>
<gene>
    <name evidence="3" type="ORF">EOD40_08035</name>
</gene>
<dbReference type="Proteomes" id="UP000285211">
    <property type="component" value="Unassembled WGS sequence"/>
</dbReference>